<evidence type="ECO:0008006" key="3">
    <source>
        <dbReference type="Google" id="ProtNLM"/>
    </source>
</evidence>
<proteinExistence type="predicted"/>
<reference evidence="1 2" key="1">
    <citation type="journal article" date="2015" name="Nature">
        <title>rRNA introns, odd ribosomes, and small enigmatic genomes across a large radiation of phyla.</title>
        <authorList>
            <person name="Brown C.T."/>
            <person name="Hug L.A."/>
            <person name="Thomas B.C."/>
            <person name="Sharon I."/>
            <person name="Castelle C.J."/>
            <person name="Singh A."/>
            <person name="Wilkins M.J."/>
            <person name="Williams K.H."/>
            <person name="Banfield J.F."/>
        </authorList>
    </citation>
    <scope>NUCLEOTIDE SEQUENCE [LARGE SCALE GENOMIC DNA]</scope>
</reference>
<evidence type="ECO:0000313" key="1">
    <source>
        <dbReference type="EMBL" id="KKP43772.1"/>
    </source>
</evidence>
<dbReference type="Proteomes" id="UP000034302">
    <property type="component" value="Unassembled WGS sequence"/>
</dbReference>
<dbReference type="Gene3D" id="3.90.226.10">
    <property type="entry name" value="2-enoyl-CoA Hydratase, Chain A, domain 1"/>
    <property type="match status" value="1"/>
</dbReference>
<gene>
    <name evidence="1" type="ORF">UR34_C0011G0026</name>
</gene>
<name>A0A0G0CK18_9BACT</name>
<accession>A0A0G0CK18</accession>
<dbReference type="EMBL" id="LBOV01000011">
    <property type="protein sequence ID" value="KKP43772.1"/>
    <property type="molecule type" value="Genomic_DNA"/>
</dbReference>
<protein>
    <recommendedName>
        <fullName evidence="3">ATP-dependent Clp protease proteolytic subunit</fullName>
    </recommendedName>
</protein>
<dbReference type="AlphaFoldDB" id="A0A0G0CK18"/>
<organism evidence="1 2">
    <name type="scientific">candidate division WS6 bacterium GW2011_GWC1_33_20</name>
    <dbReference type="NCBI Taxonomy" id="1619089"/>
    <lineage>
        <taxon>Bacteria</taxon>
        <taxon>Candidatus Dojkabacteria</taxon>
    </lineage>
</organism>
<dbReference type="Pfam" id="PF00574">
    <property type="entry name" value="CLP_protease"/>
    <property type="match status" value="1"/>
</dbReference>
<evidence type="ECO:0000313" key="2">
    <source>
        <dbReference type="Proteomes" id="UP000034302"/>
    </source>
</evidence>
<dbReference type="SUPFAM" id="SSF52096">
    <property type="entry name" value="ClpP/crotonase"/>
    <property type="match status" value="1"/>
</dbReference>
<sequence length="99" mass="10974">MGVLILQAGDIRRMPSNSRMLLHPTSTRISGDIGRAEFHIEEARALYTMYTEIISERVRNAGKEMTPEDVSNLMQANAGVGTHLTSEQALEFGLIDEIV</sequence>
<comment type="caution">
    <text evidence="1">The sequence shown here is derived from an EMBL/GenBank/DDBJ whole genome shotgun (WGS) entry which is preliminary data.</text>
</comment>
<dbReference type="InterPro" id="IPR029045">
    <property type="entry name" value="ClpP/crotonase-like_dom_sf"/>
</dbReference>
<dbReference type="InterPro" id="IPR023562">
    <property type="entry name" value="ClpP/TepA"/>
</dbReference>